<feature type="signal peptide" evidence="1">
    <location>
        <begin position="1"/>
        <end position="18"/>
    </location>
</feature>
<reference evidence="2" key="1">
    <citation type="submission" date="2013-12" db="EMBL/GenBank/DDBJ databases">
        <authorList>
            <person name="Aslett M."/>
        </authorList>
    </citation>
    <scope>NUCLEOTIDE SEQUENCE [LARGE SCALE GENOMIC DNA]</scope>
    <source>
        <strain evidence="2">Lindley</strain>
    </source>
</reference>
<feature type="chain" id="PRO_5008147558" evidence="1">
    <location>
        <begin position="19"/>
        <end position="321"/>
    </location>
</feature>
<keyword evidence="2" id="KW-1185">Reference proteome</keyword>
<accession>A0A183CG10</accession>
<evidence type="ECO:0000256" key="1">
    <source>
        <dbReference type="SAM" id="SignalP"/>
    </source>
</evidence>
<keyword evidence="1" id="KW-0732">Signal</keyword>
<dbReference type="AlphaFoldDB" id="A0A183CG10"/>
<organism evidence="2 3">
    <name type="scientific">Globodera pallida</name>
    <name type="common">Potato cyst nematode worm</name>
    <name type="synonym">Heterodera pallida</name>
    <dbReference type="NCBI Taxonomy" id="36090"/>
    <lineage>
        <taxon>Eukaryota</taxon>
        <taxon>Metazoa</taxon>
        <taxon>Ecdysozoa</taxon>
        <taxon>Nematoda</taxon>
        <taxon>Chromadorea</taxon>
        <taxon>Rhabditida</taxon>
        <taxon>Tylenchina</taxon>
        <taxon>Tylenchomorpha</taxon>
        <taxon>Tylenchoidea</taxon>
        <taxon>Heteroderidae</taxon>
        <taxon>Heteroderinae</taxon>
        <taxon>Globodera</taxon>
    </lineage>
</organism>
<sequence length="321" mass="36250">MILLKLWLLLTALLKAFGAHETLLICYQSKFAKDIGNLKAGGRFKVKNSVNKGFAYECAGNDGTKGWHAVRISNDNTGIVTLDASFSNKPLIVNASKYAKINITKALTSYGQAVGVDFLKAIHFGAFMIDFDCMQFQIAALEIRQFIGKKDPKLCKTKCSAKWALPTETPKDFLTVKLSTTQISTATTTTPVMPKAHHLNHLGINCMQIEFPMGTPSFSLNISASAYVLACEEYEKQYTDYPKTLMKRWHFLIVPMLAPKCRLQNALNLSRRLFVTEAKANRQTTAIRSSQNVKGILARHQMWREFEFKFAFTVKPWNKFW</sequence>
<protein>
    <submittedName>
        <fullName evidence="3">Fibrinogen C-terminal domain-containing protein</fullName>
    </submittedName>
</protein>
<reference evidence="2" key="2">
    <citation type="submission" date="2014-05" db="EMBL/GenBank/DDBJ databases">
        <title>The genome and life-stage specific transcriptomes of Globodera pallida elucidate key aspects of plant parasitism by a cyst nematode.</title>
        <authorList>
            <person name="Cotton J.A."/>
            <person name="Lilley C.J."/>
            <person name="Jones L.M."/>
            <person name="Kikuchi T."/>
            <person name="Reid A.J."/>
            <person name="Thorpe P."/>
            <person name="Tsai I.J."/>
            <person name="Beasley H."/>
            <person name="Blok V."/>
            <person name="Cock P.J.A."/>
            <person name="Van den Akker S.E."/>
            <person name="Holroyd N."/>
            <person name="Hunt M."/>
            <person name="Mantelin S."/>
            <person name="Naghra H."/>
            <person name="Pain A."/>
            <person name="Palomares-Rius J.E."/>
            <person name="Zarowiecki M."/>
            <person name="Berriman M."/>
            <person name="Jones J.T."/>
            <person name="Urwin P.E."/>
        </authorList>
    </citation>
    <scope>NUCLEOTIDE SEQUENCE [LARGE SCALE GENOMIC DNA]</scope>
    <source>
        <strain evidence="2">Lindley</strain>
    </source>
</reference>
<dbReference type="WBParaSite" id="GPLIN_001181500">
    <property type="protein sequence ID" value="GPLIN_001181500"/>
    <property type="gene ID" value="GPLIN_001181500"/>
</dbReference>
<dbReference type="Proteomes" id="UP000050741">
    <property type="component" value="Unassembled WGS sequence"/>
</dbReference>
<name>A0A183CG10_GLOPA</name>
<proteinExistence type="predicted"/>
<reference evidence="3" key="3">
    <citation type="submission" date="2016-06" db="UniProtKB">
        <authorList>
            <consortium name="WormBaseParasite"/>
        </authorList>
    </citation>
    <scope>IDENTIFICATION</scope>
</reference>
<evidence type="ECO:0000313" key="2">
    <source>
        <dbReference type="Proteomes" id="UP000050741"/>
    </source>
</evidence>
<evidence type="ECO:0000313" key="3">
    <source>
        <dbReference type="WBParaSite" id="GPLIN_001181500"/>
    </source>
</evidence>